<evidence type="ECO:0000313" key="1">
    <source>
        <dbReference type="EMBL" id="RHJ61262.1"/>
    </source>
</evidence>
<organism evidence="1 2">
    <name type="scientific">[Ruminococcus] lactaris</name>
    <dbReference type="NCBI Taxonomy" id="46228"/>
    <lineage>
        <taxon>Bacteria</taxon>
        <taxon>Bacillati</taxon>
        <taxon>Bacillota</taxon>
        <taxon>Clostridia</taxon>
        <taxon>Lachnospirales</taxon>
        <taxon>Lachnospiraceae</taxon>
        <taxon>Mediterraneibacter</taxon>
    </lineage>
</organism>
<proteinExistence type="predicted"/>
<dbReference type="Proteomes" id="UP000285832">
    <property type="component" value="Unassembled WGS sequence"/>
</dbReference>
<accession>A0A415D543</accession>
<comment type="caution">
    <text evidence="1">The sequence shown here is derived from an EMBL/GenBank/DDBJ whole genome shotgun (WGS) entry which is preliminary data.</text>
</comment>
<evidence type="ECO:0000313" key="2">
    <source>
        <dbReference type="Proteomes" id="UP000285832"/>
    </source>
</evidence>
<protein>
    <submittedName>
        <fullName evidence="1">Uncharacterized protein</fullName>
    </submittedName>
</protein>
<dbReference type="AlphaFoldDB" id="A0A415D543"/>
<dbReference type="RefSeq" id="WP_118279107.1">
    <property type="nucleotide sequence ID" value="NZ_JAQDJO010000018.1"/>
</dbReference>
<sequence length="233" mass="26881">MKLTGIAREDLESKGLVLKNKIELNCRGTAIPDIYTERIGRKNIDTGELESFFKVDNENGNTDEFDRFRENVTLLEKEHTVFSRETLEEKHVIDYYVPYDIQESSKNKPTVTDEFPENAILVDGYYECEYELLLTCGDGTRRIVISQRTVNVPMISLLSNIENEIRDILDGFPDEENNFTDALELADEADEHYEIKMFDEYGIPANIEINHAGDFVNMIVSARQIKCEYKQGE</sequence>
<name>A0A415D543_9FIRM</name>
<dbReference type="EMBL" id="QRMI01000017">
    <property type="protein sequence ID" value="RHJ61262.1"/>
    <property type="molecule type" value="Genomic_DNA"/>
</dbReference>
<reference evidence="1 2" key="1">
    <citation type="submission" date="2018-08" db="EMBL/GenBank/DDBJ databases">
        <title>A genome reference for cultivated species of the human gut microbiota.</title>
        <authorList>
            <person name="Zou Y."/>
            <person name="Xue W."/>
            <person name="Luo G."/>
        </authorList>
    </citation>
    <scope>NUCLEOTIDE SEQUENCE [LARGE SCALE GENOMIC DNA]</scope>
    <source>
        <strain evidence="1 2">AM09-9</strain>
    </source>
</reference>
<gene>
    <name evidence="1" type="ORF">DW116_07975</name>
</gene>